<dbReference type="SUPFAM" id="SSF51905">
    <property type="entry name" value="FAD/NAD(P)-binding domain"/>
    <property type="match status" value="1"/>
</dbReference>
<evidence type="ECO:0000256" key="4">
    <source>
        <dbReference type="ARBA" id="ARBA00022827"/>
    </source>
</evidence>
<keyword evidence="5" id="KW-0560">Oxidoreductase</keyword>
<dbReference type="PANTHER" id="PTHR10961">
    <property type="entry name" value="PEROXISOMAL SARCOSINE OXIDASE"/>
    <property type="match status" value="1"/>
</dbReference>
<feature type="region of interest" description="Disordered" evidence="6">
    <location>
        <begin position="96"/>
        <end position="115"/>
    </location>
</feature>
<feature type="region of interest" description="Disordered" evidence="6">
    <location>
        <begin position="507"/>
        <end position="549"/>
    </location>
</feature>
<feature type="region of interest" description="Disordered" evidence="6">
    <location>
        <begin position="357"/>
        <end position="408"/>
    </location>
</feature>
<evidence type="ECO:0000256" key="5">
    <source>
        <dbReference type="ARBA" id="ARBA00023002"/>
    </source>
</evidence>
<dbReference type="InterPro" id="IPR045170">
    <property type="entry name" value="MTOX"/>
</dbReference>
<protein>
    <submittedName>
        <fullName evidence="8">Uu.00g125290.m01.CDS01</fullName>
    </submittedName>
</protein>
<reference evidence="8" key="1">
    <citation type="submission" date="2023-10" db="EMBL/GenBank/DDBJ databases">
        <authorList>
            <person name="Hackl T."/>
        </authorList>
    </citation>
    <scope>NUCLEOTIDE SEQUENCE</scope>
</reference>
<dbReference type="InterPro" id="IPR006076">
    <property type="entry name" value="FAD-dep_OxRdtase"/>
</dbReference>
<evidence type="ECO:0000256" key="2">
    <source>
        <dbReference type="ARBA" id="ARBA00010989"/>
    </source>
</evidence>
<keyword evidence="9" id="KW-1185">Reference proteome</keyword>
<evidence type="ECO:0000256" key="6">
    <source>
        <dbReference type="SAM" id="MobiDB-lite"/>
    </source>
</evidence>
<dbReference type="Gene3D" id="3.50.50.60">
    <property type="entry name" value="FAD/NAD(P)-binding domain"/>
    <property type="match status" value="1"/>
</dbReference>
<feature type="compositionally biased region" description="Low complexity" evidence="6">
    <location>
        <begin position="367"/>
        <end position="389"/>
    </location>
</feature>
<evidence type="ECO:0000256" key="3">
    <source>
        <dbReference type="ARBA" id="ARBA00022630"/>
    </source>
</evidence>
<keyword evidence="4" id="KW-0274">FAD</keyword>
<evidence type="ECO:0000313" key="9">
    <source>
        <dbReference type="Proteomes" id="UP001295740"/>
    </source>
</evidence>
<feature type="compositionally biased region" description="Polar residues" evidence="6">
    <location>
        <begin position="390"/>
        <end position="399"/>
    </location>
</feature>
<feature type="region of interest" description="Disordered" evidence="6">
    <location>
        <begin position="140"/>
        <end position="159"/>
    </location>
</feature>
<dbReference type="GO" id="GO:0050660">
    <property type="term" value="F:flavin adenine dinucleotide binding"/>
    <property type="evidence" value="ECO:0007669"/>
    <property type="project" value="InterPro"/>
</dbReference>
<feature type="compositionally biased region" description="Basic and acidic residues" evidence="6">
    <location>
        <begin position="143"/>
        <end position="155"/>
    </location>
</feature>
<organism evidence="8 9">
    <name type="scientific">Anthostomella pinea</name>
    <dbReference type="NCBI Taxonomy" id="933095"/>
    <lineage>
        <taxon>Eukaryota</taxon>
        <taxon>Fungi</taxon>
        <taxon>Dikarya</taxon>
        <taxon>Ascomycota</taxon>
        <taxon>Pezizomycotina</taxon>
        <taxon>Sordariomycetes</taxon>
        <taxon>Xylariomycetidae</taxon>
        <taxon>Xylariales</taxon>
        <taxon>Xylariaceae</taxon>
        <taxon>Anthostomella</taxon>
    </lineage>
</organism>
<dbReference type="GO" id="GO:0008115">
    <property type="term" value="F:sarcosine oxidase activity"/>
    <property type="evidence" value="ECO:0007669"/>
    <property type="project" value="TreeGrafter"/>
</dbReference>
<dbReference type="Pfam" id="PF01266">
    <property type="entry name" value="DAO"/>
    <property type="match status" value="1"/>
</dbReference>
<gene>
    <name evidence="8" type="ORF">KHLLAP_LOCUS5603</name>
</gene>
<feature type="domain" description="FAD dependent oxidoreductase" evidence="7">
    <location>
        <begin position="28"/>
        <end position="484"/>
    </location>
</feature>
<dbReference type="Proteomes" id="UP001295740">
    <property type="component" value="Unassembled WGS sequence"/>
</dbReference>
<dbReference type="GO" id="GO:0004657">
    <property type="term" value="F:proline dehydrogenase activity"/>
    <property type="evidence" value="ECO:0007669"/>
    <property type="project" value="TreeGrafter"/>
</dbReference>
<comment type="caution">
    <text evidence="8">The sequence shown here is derived from an EMBL/GenBank/DDBJ whole genome shotgun (WGS) entry which is preliminary data.</text>
</comment>
<evidence type="ECO:0000256" key="1">
    <source>
        <dbReference type="ARBA" id="ARBA00001974"/>
    </source>
</evidence>
<evidence type="ECO:0000259" key="7">
    <source>
        <dbReference type="Pfam" id="PF01266"/>
    </source>
</evidence>
<sequence>MTTEPNNPTSNPAPTGSHPPPYEAPSSILIIGSGAFGLSTAWTLTQRPEFSQTRLTILDRSPEPGVFPARDAASIDSSRIIRADYADPAYASLASRASEHWRRKTTNPADDLGREGRYSESGLLLAADAGNGDTVRVLGGAEKTQDGNTDGKNKDGVAAPRTVPTALGYAKRSWVNALALAQREGRPLDSIRMLPSPRAIGHISGTGGEFADWGYLNEGSGWADAERCMDWLYRRVLATNRVEFVNGTAERLETASDGRVTGATMKPSAEDGESSRLSADLVIVAAGAWTPSLLDLQSQAVATGQVLAYMHITEEEQAKLEKIPVLLNMSTGHFIIPPCDGVLKVARHGYGYLNPKTVTSKPLGPHPSSNTKSEPTTTNTSKTDTNTNSRPQTISQPHTHLNDPTLAIPPEGEQDLRRALRRLVPWPALHDRPFFRTRLCWYTDTSTGDWIVDYVPGRQGSIFIATGGSGHAFKFLPVLGDSVVDCIVGRRPPEFADKWAWRGGGGALSRSDGNAAEEDVEESIATEDGSRGGRTGLILQEELDRASHD</sequence>
<keyword evidence="3" id="KW-0285">Flavoprotein</keyword>
<dbReference type="InterPro" id="IPR036188">
    <property type="entry name" value="FAD/NAD-bd_sf"/>
</dbReference>
<dbReference type="PANTHER" id="PTHR10961:SF46">
    <property type="entry name" value="PEROXISOMAL SARCOSINE OXIDASE"/>
    <property type="match status" value="1"/>
</dbReference>
<feature type="compositionally biased region" description="Polar residues" evidence="6">
    <location>
        <begin position="1"/>
        <end position="14"/>
    </location>
</feature>
<proteinExistence type="inferred from homology"/>
<dbReference type="AlphaFoldDB" id="A0AAI8VHR2"/>
<accession>A0AAI8VHR2</accession>
<comment type="cofactor">
    <cofactor evidence="1">
        <name>FAD</name>
        <dbReference type="ChEBI" id="CHEBI:57692"/>
    </cofactor>
</comment>
<evidence type="ECO:0000313" key="8">
    <source>
        <dbReference type="EMBL" id="CAJ2505135.1"/>
    </source>
</evidence>
<dbReference type="Gene3D" id="3.30.9.10">
    <property type="entry name" value="D-Amino Acid Oxidase, subunit A, domain 2"/>
    <property type="match status" value="1"/>
</dbReference>
<dbReference type="GO" id="GO:0050031">
    <property type="term" value="F:L-pipecolate oxidase activity"/>
    <property type="evidence" value="ECO:0007669"/>
    <property type="project" value="TreeGrafter"/>
</dbReference>
<feature type="region of interest" description="Disordered" evidence="6">
    <location>
        <begin position="1"/>
        <end position="26"/>
    </location>
</feature>
<dbReference type="EMBL" id="CAUWAG010000007">
    <property type="protein sequence ID" value="CAJ2505135.1"/>
    <property type="molecule type" value="Genomic_DNA"/>
</dbReference>
<feature type="compositionally biased region" description="Acidic residues" evidence="6">
    <location>
        <begin position="515"/>
        <end position="525"/>
    </location>
</feature>
<comment type="similarity">
    <text evidence="2">Belongs to the MSOX/MTOX family.</text>
</comment>
<name>A0AAI8VHR2_9PEZI</name>